<accession>A0A5B7H9G5</accession>
<sequence>MYFTHDASVFPACVWFGASLQRPFSGGLSTSGHNYNYAPGSCLPLDHQPCSVCLASIFYNSTFRVFVLGCFSPLNKATQHIGGSATCYPSASQVLPRFAATLLLQASVPMACSTLFLLVWCLLRHVFLLPLALCSCWLLLQLPLQYADTCTCYCFVPAFALSLSATDILFLPCGLQSSLRLPSCLVPATSPHALLSSYLLSSSSKVSQEAVSSGVSGHRSVPQVEQLQSLTSLFCIFPLFFFSFCKLCIQPLFKQETPSCLHGLCPQL</sequence>
<comment type="caution">
    <text evidence="1">The sequence shown here is derived from an EMBL/GenBank/DDBJ whole genome shotgun (WGS) entry which is preliminary data.</text>
</comment>
<name>A0A5B7H9G5_PORTR</name>
<gene>
    <name evidence="1" type="ORF">E2C01_060715</name>
</gene>
<protein>
    <submittedName>
        <fullName evidence="1">Uncharacterized protein</fullName>
    </submittedName>
</protein>
<keyword evidence="2" id="KW-1185">Reference proteome</keyword>
<dbReference type="AlphaFoldDB" id="A0A5B7H9G5"/>
<organism evidence="1 2">
    <name type="scientific">Portunus trituberculatus</name>
    <name type="common">Swimming crab</name>
    <name type="synonym">Neptunus trituberculatus</name>
    <dbReference type="NCBI Taxonomy" id="210409"/>
    <lineage>
        <taxon>Eukaryota</taxon>
        <taxon>Metazoa</taxon>
        <taxon>Ecdysozoa</taxon>
        <taxon>Arthropoda</taxon>
        <taxon>Crustacea</taxon>
        <taxon>Multicrustacea</taxon>
        <taxon>Malacostraca</taxon>
        <taxon>Eumalacostraca</taxon>
        <taxon>Eucarida</taxon>
        <taxon>Decapoda</taxon>
        <taxon>Pleocyemata</taxon>
        <taxon>Brachyura</taxon>
        <taxon>Eubrachyura</taxon>
        <taxon>Portunoidea</taxon>
        <taxon>Portunidae</taxon>
        <taxon>Portuninae</taxon>
        <taxon>Portunus</taxon>
    </lineage>
</organism>
<dbReference type="Proteomes" id="UP000324222">
    <property type="component" value="Unassembled WGS sequence"/>
</dbReference>
<reference evidence="1 2" key="1">
    <citation type="submission" date="2019-05" db="EMBL/GenBank/DDBJ databases">
        <title>Another draft genome of Portunus trituberculatus and its Hox gene families provides insights of decapod evolution.</title>
        <authorList>
            <person name="Jeong J.-H."/>
            <person name="Song I."/>
            <person name="Kim S."/>
            <person name="Choi T."/>
            <person name="Kim D."/>
            <person name="Ryu S."/>
            <person name="Kim W."/>
        </authorList>
    </citation>
    <scope>NUCLEOTIDE SEQUENCE [LARGE SCALE GENOMIC DNA]</scope>
    <source>
        <tissue evidence="1">Muscle</tissue>
    </source>
</reference>
<evidence type="ECO:0000313" key="2">
    <source>
        <dbReference type="Proteomes" id="UP000324222"/>
    </source>
</evidence>
<proteinExistence type="predicted"/>
<dbReference type="EMBL" id="VSRR010024942">
    <property type="protein sequence ID" value="MPC66566.1"/>
    <property type="molecule type" value="Genomic_DNA"/>
</dbReference>
<evidence type="ECO:0000313" key="1">
    <source>
        <dbReference type="EMBL" id="MPC66566.1"/>
    </source>
</evidence>